<keyword evidence="10" id="KW-1185">Reference proteome</keyword>
<keyword evidence="4 7" id="KW-0812">Transmembrane</keyword>
<keyword evidence="3" id="KW-1003">Cell membrane</keyword>
<evidence type="ECO:0000256" key="2">
    <source>
        <dbReference type="ARBA" id="ARBA00022448"/>
    </source>
</evidence>
<gene>
    <name evidence="9" type="ORF">PROPJV5_0156</name>
</gene>
<evidence type="ECO:0000256" key="6">
    <source>
        <dbReference type="ARBA" id="ARBA00023136"/>
    </source>
</evidence>
<organism evidence="9 10">
    <name type="scientific">Propionibacterium ruminifibrarum</name>
    <dbReference type="NCBI Taxonomy" id="1962131"/>
    <lineage>
        <taxon>Bacteria</taxon>
        <taxon>Bacillati</taxon>
        <taxon>Actinomycetota</taxon>
        <taxon>Actinomycetes</taxon>
        <taxon>Propionibacteriales</taxon>
        <taxon>Propionibacteriaceae</taxon>
        <taxon>Propionibacterium</taxon>
    </lineage>
</organism>
<evidence type="ECO:0000256" key="7">
    <source>
        <dbReference type="RuleBase" id="RU363032"/>
    </source>
</evidence>
<sequence length="301" mass="31259">MRTIKANRAPAPLVVRIGAPVLVFCVLLVAWQLVVSSGAVPSALLPAPGQVLARLVSDLRAGFLVQRTLVTIWEAILGCALAMVVALPIGYLIAHARPAEAAFSPYLAASQAIPAVAIAPLLVIWVGYGLLPIVLLCALLVFFPLVLSTTLGIRTVDDEITEAAELDGASGWSMIAHIEMPMARSAILTGIRNGFTLSITGAVVGEFVMGGKGLGMIVSVESATADTTGLFATLIVLCALAVVIYMALVLAEHLTDPCRTRAGERAEPGADDAESLPATTALIPPAVPELDARTADKELIA</sequence>
<evidence type="ECO:0000256" key="3">
    <source>
        <dbReference type="ARBA" id="ARBA00022475"/>
    </source>
</evidence>
<dbReference type="InterPro" id="IPR035906">
    <property type="entry name" value="MetI-like_sf"/>
</dbReference>
<feature type="transmembrane region" description="Helical" evidence="7">
    <location>
        <begin position="106"/>
        <end position="127"/>
    </location>
</feature>
<protein>
    <submittedName>
        <fullName evidence="9">Binding-protein-dependent transport system inner membrane component</fullName>
    </submittedName>
</protein>
<keyword evidence="5 7" id="KW-1133">Transmembrane helix</keyword>
<dbReference type="Gene3D" id="1.10.3720.10">
    <property type="entry name" value="MetI-like"/>
    <property type="match status" value="1"/>
</dbReference>
<evidence type="ECO:0000313" key="9">
    <source>
        <dbReference type="EMBL" id="SPF67146.1"/>
    </source>
</evidence>
<evidence type="ECO:0000256" key="5">
    <source>
        <dbReference type="ARBA" id="ARBA00022989"/>
    </source>
</evidence>
<dbReference type="CDD" id="cd06261">
    <property type="entry name" value="TM_PBP2"/>
    <property type="match status" value="1"/>
</dbReference>
<evidence type="ECO:0000259" key="8">
    <source>
        <dbReference type="PROSITE" id="PS50928"/>
    </source>
</evidence>
<dbReference type="Pfam" id="PF00528">
    <property type="entry name" value="BPD_transp_1"/>
    <property type="match status" value="1"/>
</dbReference>
<comment type="subcellular location">
    <subcellularLocation>
        <location evidence="1 7">Cell membrane</location>
        <topology evidence="1 7">Multi-pass membrane protein</topology>
    </subcellularLocation>
</comment>
<accession>A0A375I1X5</accession>
<dbReference type="GO" id="GO:0005886">
    <property type="term" value="C:plasma membrane"/>
    <property type="evidence" value="ECO:0007669"/>
    <property type="project" value="UniProtKB-SubCell"/>
</dbReference>
<dbReference type="RefSeq" id="WP_119714439.1">
    <property type="nucleotide sequence ID" value="NZ_OMOH01000001.1"/>
</dbReference>
<dbReference type="AlphaFoldDB" id="A0A375I1X5"/>
<dbReference type="Proteomes" id="UP000265962">
    <property type="component" value="Unassembled WGS sequence"/>
</dbReference>
<feature type="transmembrane region" description="Helical" evidence="7">
    <location>
        <begin position="69"/>
        <end position="94"/>
    </location>
</feature>
<reference evidence="10" key="1">
    <citation type="submission" date="2018-02" db="EMBL/GenBank/DDBJ databases">
        <authorList>
            <person name="Hornung B."/>
        </authorList>
    </citation>
    <scope>NUCLEOTIDE SEQUENCE [LARGE SCALE GENOMIC DNA]</scope>
</reference>
<dbReference type="PANTHER" id="PTHR30151">
    <property type="entry name" value="ALKANE SULFONATE ABC TRANSPORTER-RELATED, MEMBRANE SUBUNIT"/>
    <property type="match status" value="1"/>
</dbReference>
<dbReference type="PANTHER" id="PTHR30151:SF20">
    <property type="entry name" value="ABC TRANSPORTER PERMEASE PROTEIN HI_0355-RELATED"/>
    <property type="match status" value="1"/>
</dbReference>
<keyword evidence="2 7" id="KW-0813">Transport</keyword>
<dbReference type="PROSITE" id="PS50928">
    <property type="entry name" value="ABC_TM1"/>
    <property type="match status" value="1"/>
</dbReference>
<feature type="transmembrane region" description="Helical" evidence="7">
    <location>
        <begin position="229"/>
        <end position="251"/>
    </location>
</feature>
<dbReference type="EMBL" id="OMOH01000001">
    <property type="protein sequence ID" value="SPF67146.1"/>
    <property type="molecule type" value="Genomic_DNA"/>
</dbReference>
<feature type="domain" description="ABC transmembrane type-1" evidence="8">
    <location>
        <begin position="68"/>
        <end position="252"/>
    </location>
</feature>
<evidence type="ECO:0000256" key="1">
    <source>
        <dbReference type="ARBA" id="ARBA00004651"/>
    </source>
</evidence>
<feature type="transmembrane region" description="Helical" evidence="7">
    <location>
        <begin position="190"/>
        <end position="209"/>
    </location>
</feature>
<comment type="similarity">
    <text evidence="7">Belongs to the binding-protein-dependent transport system permease family.</text>
</comment>
<dbReference type="InterPro" id="IPR000515">
    <property type="entry name" value="MetI-like"/>
</dbReference>
<evidence type="ECO:0000256" key="4">
    <source>
        <dbReference type="ARBA" id="ARBA00022692"/>
    </source>
</evidence>
<dbReference type="SUPFAM" id="SSF161098">
    <property type="entry name" value="MetI-like"/>
    <property type="match status" value="1"/>
</dbReference>
<keyword evidence="6 7" id="KW-0472">Membrane</keyword>
<dbReference type="GO" id="GO:0055085">
    <property type="term" value="P:transmembrane transport"/>
    <property type="evidence" value="ECO:0007669"/>
    <property type="project" value="InterPro"/>
</dbReference>
<proteinExistence type="inferred from homology"/>
<dbReference type="OrthoDB" id="9801163at2"/>
<name>A0A375I1X5_9ACTN</name>
<evidence type="ECO:0000313" key="10">
    <source>
        <dbReference type="Proteomes" id="UP000265962"/>
    </source>
</evidence>
<feature type="transmembrane region" description="Helical" evidence="7">
    <location>
        <begin position="133"/>
        <end position="153"/>
    </location>
</feature>